<feature type="compositionally biased region" description="Polar residues" evidence="1">
    <location>
        <begin position="47"/>
        <end position="58"/>
    </location>
</feature>
<keyword evidence="2" id="KW-0472">Membrane</keyword>
<keyword evidence="4" id="KW-1185">Reference proteome</keyword>
<organism evidence="3 4">
    <name type="scientific">Linnemannia gamsii</name>
    <dbReference type="NCBI Taxonomy" id="64522"/>
    <lineage>
        <taxon>Eukaryota</taxon>
        <taxon>Fungi</taxon>
        <taxon>Fungi incertae sedis</taxon>
        <taxon>Mucoromycota</taxon>
        <taxon>Mortierellomycotina</taxon>
        <taxon>Mortierellomycetes</taxon>
        <taxon>Mortierellales</taxon>
        <taxon>Mortierellaceae</taxon>
        <taxon>Linnemannia</taxon>
    </lineage>
</organism>
<dbReference type="EMBL" id="JAAAIM010000415">
    <property type="protein sequence ID" value="KAG0288370.1"/>
    <property type="molecule type" value="Genomic_DNA"/>
</dbReference>
<keyword evidence="2" id="KW-0812">Transmembrane</keyword>
<feature type="transmembrane region" description="Helical" evidence="2">
    <location>
        <begin position="241"/>
        <end position="261"/>
    </location>
</feature>
<name>A0ABQ7JZM8_9FUNG</name>
<gene>
    <name evidence="3" type="ORF">BGZ96_007844</name>
</gene>
<proteinExistence type="predicted"/>
<dbReference type="InterPro" id="IPR033579">
    <property type="entry name" value="TMEM128"/>
</dbReference>
<dbReference type="PANTHER" id="PTHR31134:SF1">
    <property type="entry name" value="TRANSMEMBRANE PROTEIN 128"/>
    <property type="match status" value="1"/>
</dbReference>
<reference evidence="3 4" key="1">
    <citation type="journal article" date="2020" name="Fungal Divers.">
        <title>Resolving the Mortierellaceae phylogeny through synthesis of multi-gene phylogenetics and phylogenomics.</title>
        <authorList>
            <person name="Vandepol N."/>
            <person name="Liber J."/>
            <person name="Desiro A."/>
            <person name="Na H."/>
            <person name="Kennedy M."/>
            <person name="Barry K."/>
            <person name="Grigoriev I.V."/>
            <person name="Miller A.N."/>
            <person name="O'Donnell K."/>
            <person name="Stajich J.E."/>
            <person name="Bonito G."/>
        </authorList>
    </citation>
    <scope>NUCLEOTIDE SEQUENCE [LARGE SCALE GENOMIC DNA]</scope>
    <source>
        <strain evidence="3 4">AD045</strain>
    </source>
</reference>
<comment type="caution">
    <text evidence="3">The sequence shown here is derived from an EMBL/GenBank/DDBJ whole genome shotgun (WGS) entry which is preliminary data.</text>
</comment>
<dbReference type="Proteomes" id="UP001194696">
    <property type="component" value="Unassembled WGS sequence"/>
</dbReference>
<protein>
    <submittedName>
        <fullName evidence="3">Uncharacterized protein</fullName>
    </submittedName>
</protein>
<dbReference type="Pfam" id="PF20479">
    <property type="entry name" value="TMEM128"/>
    <property type="match status" value="1"/>
</dbReference>
<feature type="transmembrane region" description="Helical" evidence="2">
    <location>
        <begin position="142"/>
        <end position="164"/>
    </location>
</feature>
<evidence type="ECO:0000313" key="3">
    <source>
        <dbReference type="EMBL" id="KAG0288370.1"/>
    </source>
</evidence>
<feature type="transmembrane region" description="Helical" evidence="2">
    <location>
        <begin position="213"/>
        <end position="235"/>
    </location>
</feature>
<evidence type="ECO:0000313" key="4">
    <source>
        <dbReference type="Proteomes" id="UP001194696"/>
    </source>
</evidence>
<feature type="region of interest" description="Disordered" evidence="1">
    <location>
        <begin position="23"/>
        <end position="126"/>
    </location>
</feature>
<evidence type="ECO:0000256" key="1">
    <source>
        <dbReference type="SAM" id="MobiDB-lite"/>
    </source>
</evidence>
<evidence type="ECO:0000256" key="2">
    <source>
        <dbReference type="SAM" id="Phobius"/>
    </source>
</evidence>
<sequence length="262" mass="29017">MSEHISDTTGLDTRSRIDAKLIQESGGNNKTVHGIPPFTVPRADGTLETSPDIQGSNPRTATARMMRRRQQQQQEQGGHVARGDHDGDGDQTNLQGYRDGRDKDEDLDGSSGNNRRGGGGLTGAYKVGSTTRRPLLQRLRKAFLPTLIGGLIAWWYDAIGILIYRNDSRIKGNLLTFSLLCLSTMFSIFFYLEFIRPKILKKPTVYVNWEKELLYPVRVATISLILGSIGSNIALWPVWHFSTGFVLLAVAIATVNVLGIFV</sequence>
<keyword evidence="2" id="KW-1133">Transmembrane helix</keyword>
<dbReference type="PANTHER" id="PTHR31134">
    <property type="entry name" value="TRANSMEMBRANE PROTEIN 128"/>
    <property type="match status" value="1"/>
</dbReference>
<accession>A0ABQ7JZM8</accession>
<feature type="transmembrane region" description="Helical" evidence="2">
    <location>
        <begin position="170"/>
        <end position="192"/>
    </location>
</feature>